<evidence type="ECO:0000313" key="1">
    <source>
        <dbReference type="EMBL" id="RQO89131.1"/>
    </source>
</evidence>
<dbReference type="AlphaFoldDB" id="A0A3N7FRB4"/>
<accession>A0A3N7FRB4</accession>
<name>A0A3N7FRB4_POPTR</name>
<protein>
    <submittedName>
        <fullName evidence="1">Uncharacterized protein</fullName>
    </submittedName>
</protein>
<dbReference type="InParanoid" id="A0A3N7FRB4"/>
<reference evidence="1 2" key="1">
    <citation type="journal article" date="2006" name="Science">
        <title>The genome of black cottonwood, Populus trichocarpa (Torr. &amp; Gray).</title>
        <authorList>
            <person name="Tuskan G.A."/>
            <person name="Difazio S."/>
            <person name="Jansson S."/>
            <person name="Bohlmann J."/>
            <person name="Grigoriev I."/>
            <person name="Hellsten U."/>
            <person name="Putnam N."/>
            <person name="Ralph S."/>
            <person name="Rombauts S."/>
            <person name="Salamov A."/>
            <person name="Schein J."/>
            <person name="Sterck L."/>
            <person name="Aerts A."/>
            <person name="Bhalerao R.R."/>
            <person name="Bhalerao R.P."/>
            <person name="Blaudez D."/>
            <person name="Boerjan W."/>
            <person name="Brun A."/>
            <person name="Brunner A."/>
            <person name="Busov V."/>
            <person name="Campbell M."/>
            <person name="Carlson J."/>
            <person name="Chalot M."/>
            <person name="Chapman J."/>
            <person name="Chen G.L."/>
            <person name="Cooper D."/>
            <person name="Coutinho P.M."/>
            <person name="Couturier J."/>
            <person name="Covert S."/>
            <person name="Cronk Q."/>
            <person name="Cunningham R."/>
            <person name="Davis J."/>
            <person name="Degroeve S."/>
            <person name="Dejardin A."/>
            <person name="Depamphilis C."/>
            <person name="Detter J."/>
            <person name="Dirks B."/>
            <person name="Dubchak I."/>
            <person name="Duplessis S."/>
            <person name="Ehlting J."/>
            <person name="Ellis B."/>
            <person name="Gendler K."/>
            <person name="Goodstein D."/>
            <person name="Gribskov M."/>
            <person name="Grimwood J."/>
            <person name="Groover A."/>
            <person name="Gunter L."/>
            <person name="Hamberger B."/>
            <person name="Heinze B."/>
            <person name="Helariutta Y."/>
            <person name="Henrissat B."/>
            <person name="Holligan D."/>
            <person name="Holt R."/>
            <person name="Huang W."/>
            <person name="Islam-Faridi N."/>
            <person name="Jones S."/>
            <person name="Jones-Rhoades M."/>
            <person name="Jorgensen R."/>
            <person name="Joshi C."/>
            <person name="Kangasjarvi J."/>
            <person name="Karlsson J."/>
            <person name="Kelleher C."/>
            <person name="Kirkpatrick R."/>
            <person name="Kirst M."/>
            <person name="Kohler A."/>
            <person name="Kalluri U."/>
            <person name="Larimer F."/>
            <person name="Leebens-Mack J."/>
            <person name="Leple J.C."/>
            <person name="Locascio P."/>
            <person name="Lou Y."/>
            <person name="Lucas S."/>
            <person name="Martin F."/>
            <person name="Montanini B."/>
            <person name="Napoli C."/>
            <person name="Nelson D.R."/>
            <person name="Nelson C."/>
            <person name="Nieminen K."/>
            <person name="Nilsson O."/>
            <person name="Pereda V."/>
            <person name="Peter G."/>
            <person name="Philippe R."/>
            <person name="Pilate G."/>
            <person name="Poliakov A."/>
            <person name="Razumovskaya J."/>
            <person name="Richardson P."/>
            <person name="Rinaldi C."/>
            <person name="Ritland K."/>
            <person name="Rouze P."/>
            <person name="Ryaboy D."/>
            <person name="Schmutz J."/>
            <person name="Schrader J."/>
            <person name="Segerman B."/>
            <person name="Shin H."/>
            <person name="Siddiqui A."/>
            <person name="Sterky F."/>
            <person name="Terry A."/>
            <person name="Tsai C.J."/>
            <person name="Uberbacher E."/>
            <person name="Unneberg P."/>
            <person name="Vahala J."/>
            <person name="Wall K."/>
            <person name="Wessler S."/>
            <person name="Yang G."/>
            <person name="Yin T."/>
            <person name="Douglas C."/>
            <person name="Marra M."/>
            <person name="Sandberg G."/>
            <person name="Van de Peer Y."/>
            <person name="Rokhsar D."/>
        </authorList>
    </citation>
    <scope>NUCLEOTIDE SEQUENCE [LARGE SCALE GENOMIC DNA]</scope>
    <source>
        <strain evidence="2">cv. Nisqually</strain>
    </source>
</reference>
<sequence length="131" mass="15124">MFQLKSDSQPTSKKGKCIDWFVLLPTVFRDTLQFCRPKVWMKMTCQKSMTKPFLTKKPWLGAVKAFEEFRLSIYGDNDDEESAIGNGKANDAAKKKKNQLLKMQLRSLQTTTGQILLIMDMILVFHLCIEQ</sequence>
<proteinExistence type="predicted"/>
<gene>
    <name evidence="1" type="ORF">POPTR_004G093250</name>
</gene>
<dbReference type="Proteomes" id="UP000006729">
    <property type="component" value="Chromosome 4"/>
</dbReference>
<dbReference type="EMBL" id="CM009293">
    <property type="protein sequence ID" value="RQO89131.1"/>
    <property type="molecule type" value="Genomic_DNA"/>
</dbReference>
<organism evidence="1 2">
    <name type="scientific">Populus trichocarpa</name>
    <name type="common">Western balsam poplar</name>
    <name type="synonym">Populus balsamifera subsp. trichocarpa</name>
    <dbReference type="NCBI Taxonomy" id="3694"/>
    <lineage>
        <taxon>Eukaryota</taxon>
        <taxon>Viridiplantae</taxon>
        <taxon>Streptophyta</taxon>
        <taxon>Embryophyta</taxon>
        <taxon>Tracheophyta</taxon>
        <taxon>Spermatophyta</taxon>
        <taxon>Magnoliopsida</taxon>
        <taxon>eudicotyledons</taxon>
        <taxon>Gunneridae</taxon>
        <taxon>Pentapetalae</taxon>
        <taxon>rosids</taxon>
        <taxon>fabids</taxon>
        <taxon>Malpighiales</taxon>
        <taxon>Salicaceae</taxon>
        <taxon>Saliceae</taxon>
        <taxon>Populus</taxon>
    </lineage>
</organism>
<keyword evidence="2" id="KW-1185">Reference proteome</keyword>
<evidence type="ECO:0000313" key="2">
    <source>
        <dbReference type="Proteomes" id="UP000006729"/>
    </source>
</evidence>